<reference evidence="2 3" key="1">
    <citation type="journal article" date="2017" name="Genome Announc.">
        <title>Complete Genome Sequences of Two Acetylene-Fermenting Pelobacter acetylenicus Strains.</title>
        <authorList>
            <person name="Sutton J.M."/>
            <person name="Baesman S.M."/>
            <person name="Fierst J.L."/>
            <person name="Poret-Peterson A.T."/>
            <person name="Oremland R.S."/>
            <person name="Dunlap D.S."/>
            <person name="Akob D.M."/>
        </authorList>
    </citation>
    <scope>NUCLEOTIDE SEQUENCE [LARGE SCALE GENOMIC DNA]</scope>
    <source>
        <strain evidence="2 3">SFB93</strain>
    </source>
</reference>
<feature type="transmembrane region" description="Helical" evidence="1">
    <location>
        <begin position="12"/>
        <end position="38"/>
    </location>
</feature>
<dbReference type="OrthoDB" id="5406096at2"/>
<sequence length="60" mass="6716">MFLQFLPLDFLLLFLYVAGMFKATVIILSLVWASLLLISWSGAENPPSQVNAVAFEQHGF</sequence>
<dbReference type="RefSeq" id="WP_072284579.1">
    <property type="nucleotide sequence ID" value="NZ_CP015519.1"/>
</dbReference>
<proteinExistence type="predicted"/>
<evidence type="ECO:0000313" key="3">
    <source>
        <dbReference type="Proteomes" id="UP000182517"/>
    </source>
</evidence>
<dbReference type="AlphaFoldDB" id="A0A1L3GRI5"/>
<dbReference type="EMBL" id="CP015519">
    <property type="protein sequence ID" value="APG28552.1"/>
    <property type="molecule type" value="Genomic_DNA"/>
</dbReference>
<organism evidence="2 3">
    <name type="scientific">Syntrophotalea acetylenivorans</name>
    <dbReference type="NCBI Taxonomy" id="1842532"/>
    <lineage>
        <taxon>Bacteria</taxon>
        <taxon>Pseudomonadati</taxon>
        <taxon>Thermodesulfobacteriota</taxon>
        <taxon>Desulfuromonadia</taxon>
        <taxon>Desulfuromonadales</taxon>
        <taxon>Syntrophotaleaceae</taxon>
        <taxon>Syntrophotalea</taxon>
    </lineage>
</organism>
<keyword evidence="1" id="KW-0812">Transmembrane</keyword>
<dbReference type="Proteomes" id="UP000182517">
    <property type="component" value="Chromosome"/>
</dbReference>
<protein>
    <submittedName>
        <fullName evidence="2">Uncharacterized protein</fullName>
    </submittedName>
</protein>
<keyword evidence="3" id="KW-1185">Reference proteome</keyword>
<dbReference type="KEGG" id="pef:A7E78_12285"/>
<evidence type="ECO:0000313" key="2">
    <source>
        <dbReference type="EMBL" id="APG28552.1"/>
    </source>
</evidence>
<keyword evidence="1" id="KW-1133">Transmembrane helix</keyword>
<keyword evidence="1" id="KW-0472">Membrane</keyword>
<name>A0A1L3GRI5_9BACT</name>
<gene>
    <name evidence="2" type="ORF">A7E78_12285</name>
</gene>
<accession>A0A1L3GRI5</accession>
<evidence type="ECO:0000256" key="1">
    <source>
        <dbReference type="SAM" id="Phobius"/>
    </source>
</evidence>